<dbReference type="EMBL" id="HQ316583">
    <property type="protein sequence ID" value="AGG54067.1"/>
    <property type="molecule type" value="Genomic_DNA"/>
</dbReference>
<proteinExistence type="predicted"/>
<dbReference type="KEGG" id="vg:15013424"/>
<dbReference type="Proteomes" id="UP000203282">
    <property type="component" value="Segment"/>
</dbReference>
<accession>M1UFS9</accession>
<evidence type="ECO:0008006" key="3">
    <source>
        <dbReference type="Google" id="ProtNLM"/>
    </source>
</evidence>
<sequence>MQIFPAFSYPILIDDFEIADTLIKNLEESWDDVKRENDIFIHDGKVKDCEGFYNWVEERAGFLLKEIMGYSNTISMTHTEVQVSHLGSQIPAHTHKGTYLTGYYMVKYNEQDGHTPLVFENPFKNTMVPCIELDEEKPTMWNTANFIAPVKEGQLIIFPSNLVHFFPKMEANDRTIVSFDFVAK</sequence>
<dbReference type="Pfam" id="PF13759">
    <property type="entry name" value="2OG-FeII_Oxy_5"/>
    <property type="match status" value="1"/>
</dbReference>
<protein>
    <recommendedName>
        <fullName evidence="3">2OG-Fe(II) oxygenase</fullName>
    </recommendedName>
</protein>
<organism evidence="1 2">
    <name type="scientific">Synechococcus phage S-SSM4</name>
    <dbReference type="NCBI Taxonomy" id="536466"/>
    <lineage>
        <taxon>Viruses</taxon>
        <taxon>Duplodnaviria</taxon>
        <taxon>Heunggongvirae</taxon>
        <taxon>Uroviricota</taxon>
        <taxon>Caudoviricetes</taxon>
        <taxon>Pantevenvirales</taxon>
        <taxon>Kyanoviridae</taxon>
        <taxon>Greenvirus</taxon>
        <taxon>Greenvirus ssm4</taxon>
    </lineage>
</organism>
<dbReference type="OrthoDB" id="19082at10239"/>
<gene>
    <name evidence="1" type="ORF">CYXG_00003</name>
</gene>
<evidence type="ECO:0000313" key="2">
    <source>
        <dbReference type="Proteomes" id="UP000203282"/>
    </source>
</evidence>
<keyword evidence="2" id="KW-1185">Reference proteome</keyword>
<dbReference type="RefSeq" id="YP_007677192.1">
    <property type="nucleotide sequence ID" value="NC_020875.1"/>
</dbReference>
<name>M1UFS9_9CAUD</name>
<dbReference type="InterPro" id="IPR012668">
    <property type="entry name" value="CHP02466"/>
</dbReference>
<dbReference type="Gene3D" id="2.60.120.620">
    <property type="entry name" value="q2cbj1_9rhob like domain"/>
    <property type="match status" value="1"/>
</dbReference>
<evidence type="ECO:0000313" key="1">
    <source>
        <dbReference type="EMBL" id="AGG54067.1"/>
    </source>
</evidence>
<dbReference type="GeneID" id="15013424"/>
<reference evidence="1 2" key="1">
    <citation type="submission" date="2010-03" db="EMBL/GenBank/DDBJ databases">
        <title>The Genome Sequence of Cyanophage S-SSM4.</title>
        <authorList>
            <consortium name="The Broad Institute Genome Sequencing Platform"/>
            <person name="Henn M.R."/>
            <person name="Sullivan M.S."/>
            <person name="Osburne M.S."/>
            <person name="Levin J."/>
            <person name="Malboeuf C."/>
            <person name="Casali M."/>
            <person name="Russ C."/>
            <person name="Lennon N."/>
            <person name="Erlich R."/>
            <person name="Young S.K."/>
            <person name="Koehrsen M."/>
            <person name="Yandava C."/>
            <person name="Zeng Q."/>
            <person name="Alvarado L."/>
            <person name="Anderson S."/>
            <person name="Berlin A."/>
            <person name="Borenstein D."/>
            <person name="Chen Z."/>
            <person name="Engels R."/>
            <person name="Freedman E."/>
            <person name="Gellesch M."/>
            <person name="Goldberg J."/>
            <person name="Green L."/>
            <person name="Griggs A."/>
            <person name="Gujja S."/>
            <person name="Heiman D."/>
            <person name="Hepburn T."/>
            <person name="Howarth C."/>
            <person name="Jen D."/>
            <person name="Larson L."/>
            <person name="Lewis B."/>
            <person name="Mehta T."/>
            <person name="Park D."/>
            <person name="Pearson M."/>
            <person name="Roberts A."/>
            <person name="Ryan E."/>
            <person name="Saif S."/>
            <person name="Shea T."/>
            <person name="Shenoy N."/>
            <person name="Sisk P."/>
            <person name="Stolte C."/>
            <person name="Sykes S."/>
            <person name="Walk T."/>
            <person name="White J."/>
            <person name="Yu Q."/>
            <person name="Coleman M.L."/>
            <person name="Huang K.H."/>
            <person name="Weigele P.R."/>
            <person name="DeFrancesco A.S."/>
            <person name="Kern S.E."/>
            <person name="Thompson L.R."/>
            <person name="Fu R."/>
            <person name="Hombeck B."/>
            <person name="Chisholm S.W."/>
            <person name="Haas B."/>
            <person name="Nusbaum C."/>
            <person name="Galagan J."/>
            <person name="Birren B."/>
        </authorList>
    </citation>
    <scope>NUCLEOTIDE SEQUENCE [LARGE SCALE GENOMIC DNA]</scope>
    <source>
        <strain evidence="1 2">S-SSM4</strain>
    </source>
</reference>